<evidence type="ECO:0000313" key="3">
    <source>
        <dbReference type="Proteomes" id="UP000295604"/>
    </source>
</evidence>
<organism evidence="2 3">
    <name type="scientific">Colletotrichum sidae</name>
    <dbReference type="NCBI Taxonomy" id="1347389"/>
    <lineage>
        <taxon>Eukaryota</taxon>
        <taxon>Fungi</taxon>
        <taxon>Dikarya</taxon>
        <taxon>Ascomycota</taxon>
        <taxon>Pezizomycotina</taxon>
        <taxon>Sordariomycetes</taxon>
        <taxon>Hypocreomycetidae</taxon>
        <taxon>Glomerellales</taxon>
        <taxon>Glomerellaceae</taxon>
        <taxon>Colletotrichum</taxon>
        <taxon>Colletotrichum orbiculare species complex</taxon>
    </lineage>
</organism>
<gene>
    <name evidence="2" type="ORF">C8034_v011845</name>
</gene>
<feature type="region of interest" description="Disordered" evidence="1">
    <location>
        <begin position="1"/>
        <end position="37"/>
    </location>
</feature>
<evidence type="ECO:0000313" key="2">
    <source>
        <dbReference type="EMBL" id="TEA17656.1"/>
    </source>
</evidence>
<keyword evidence="3" id="KW-1185">Reference proteome</keyword>
<proteinExistence type="predicted"/>
<protein>
    <submittedName>
        <fullName evidence="2">Uncharacterized protein</fullName>
    </submittedName>
</protein>
<comment type="caution">
    <text evidence="2">The sequence shown here is derived from an EMBL/GenBank/DDBJ whole genome shotgun (WGS) entry which is preliminary data.</text>
</comment>
<accession>A0A4R8TH23</accession>
<dbReference type="EMBL" id="QAPF01000082">
    <property type="protein sequence ID" value="TEA17656.1"/>
    <property type="molecule type" value="Genomic_DNA"/>
</dbReference>
<dbReference type="Proteomes" id="UP000295604">
    <property type="component" value="Unassembled WGS sequence"/>
</dbReference>
<evidence type="ECO:0000256" key="1">
    <source>
        <dbReference type="SAM" id="MobiDB-lite"/>
    </source>
</evidence>
<dbReference type="AlphaFoldDB" id="A0A4R8TH23"/>
<name>A0A4R8TH23_9PEZI</name>
<reference evidence="2 3" key="1">
    <citation type="submission" date="2018-11" db="EMBL/GenBank/DDBJ databases">
        <title>Genome sequence and assembly of Colletotrichum sidae.</title>
        <authorList>
            <person name="Gan P."/>
            <person name="Shirasu K."/>
        </authorList>
    </citation>
    <scope>NUCLEOTIDE SEQUENCE [LARGE SCALE GENOMIC DNA]</scope>
    <source>
        <strain evidence="2 3">CBS 518.97</strain>
    </source>
</reference>
<feature type="region of interest" description="Disordered" evidence="1">
    <location>
        <begin position="81"/>
        <end position="101"/>
    </location>
</feature>
<sequence length="101" mass="11204">MGSKKKRELESNAEVEEKDEVGSLVRERSRPPDDGGLVDLSYTLLLYSPARPDTERQTSPRHHLQLTHQVSLAAIHRGVVDRKSRPALSPCPGSSPKHLLS</sequence>